<gene>
    <name evidence="1" type="ORF">TTAC_LOCUS9558</name>
</gene>
<evidence type="ECO:0000313" key="3">
    <source>
        <dbReference type="WBParaSite" id="TTAC_0000957301-mRNA-1"/>
    </source>
</evidence>
<dbReference type="WBParaSite" id="TTAC_0000957301-mRNA-1">
    <property type="protein sequence ID" value="TTAC_0000957301-mRNA-1"/>
    <property type="gene ID" value="TTAC_0000957301"/>
</dbReference>
<reference evidence="3" key="1">
    <citation type="submission" date="2017-02" db="UniProtKB">
        <authorList>
            <consortium name="WormBaseParasite"/>
        </authorList>
    </citation>
    <scope>IDENTIFICATION</scope>
</reference>
<protein>
    <submittedName>
        <fullName evidence="3">Secreted protein</fullName>
    </submittedName>
</protein>
<reference evidence="1 2" key="2">
    <citation type="submission" date="2018-11" db="EMBL/GenBank/DDBJ databases">
        <authorList>
            <consortium name="Pathogen Informatics"/>
        </authorList>
    </citation>
    <scope>NUCLEOTIDE SEQUENCE [LARGE SCALE GENOMIC DNA]</scope>
</reference>
<dbReference type="AlphaFoldDB" id="A0A0R3X7P8"/>
<proteinExistence type="predicted"/>
<evidence type="ECO:0000313" key="1">
    <source>
        <dbReference type="EMBL" id="VDM34405.1"/>
    </source>
</evidence>
<sequence length="141" mass="15268">MCEVVLSEHRWMEIWHFAAAAATVITVCESGGRQLDCGGDNDDGDADIVGLSKAMNEMWTGVTASGFLLDKQRCVRGREGGSASLLLRCKEEFAALAKLVLRRSPFGKGRGPMTARLICSQECIQIVECVCTRPDIVDGVC</sequence>
<evidence type="ECO:0000313" key="2">
    <source>
        <dbReference type="Proteomes" id="UP000274429"/>
    </source>
</evidence>
<keyword evidence="2" id="KW-1185">Reference proteome</keyword>
<dbReference type="EMBL" id="UYWX01020889">
    <property type="protein sequence ID" value="VDM34405.1"/>
    <property type="molecule type" value="Genomic_DNA"/>
</dbReference>
<dbReference type="Proteomes" id="UP000274429">
    <property type="component" value="Unassembled WGS sequence"/>
</dbReference>
<name>A0A0R3X7P8_HYDTA</name>
<accession>A0A0R3X7P8</accession>
<organism evidence="3">
    <name type="scientific">Hydatigena taeniaeformis</name>
    <name type="common">Feline tapeworm</name>
    <name type="synonym">Taenia taeniaeformis</name>
    <dbReference type="NCBI Taxonomy" id="6205"/>
    <lineage>
        <taxon>Eukaryota</taxon>
        <taxon>Metazoa</taxon>
        <taxon>Spiralia</taxon>
        <taxon>Lophotrochozoa</taxon>
        <taxon>Platyhelminthes</taxon>
        <taxon>Cestoda</taxon>
        <taxon>Eucestoda</taxon>
        <taxon>Cyclophyllidea</taxon>
        <taxon>Taeniidae</taxon>
        <taxon>Hydatigera</taxon>
    </lineage>
</organism>